<dbReference type="InterPro" id="IPR033749">
    <property type="entry name" value="Polyprenyl_synt_CS"/>
</dbReference>
<protein>
    <submittedName>
        <fullName evidence="7">Geranylgeranyl pyrophosphate synthase</fullName>
    </submittedName>
</protein>
<comment type="cofactor">
    <cofactor evidence="1">
        <name>Mg(2+)</name>
        <dbReference type="ChEBI" id="CHEBI:18420"/>
    </cofactor>
</comment>
<dbReference type="Gene3D" id="1.10.600.10">
    <property type="entry name" value="Farnesyl Diphosphate Synthase"/>
    <property type="match status" value="1"/>
</dbReference>
<evidence type="ECO:0000256" key="2">
    <source>
        <dbReference type="ARBA" id="ARBA00006706"/>
    </source>
</evidence>
<dbReference type="PROSITE" id="PS00444">
    <property type="entry name" value="POLYPRENYL_SYNTHASE_2"/>
    <property type="match status" value="1"/>
</dbReference>
<dbReference type="GO" id="GO:0046872">
    <property type="term" value="F:metal ion binding"/>
    <property type="evidence" value="ECO:0007669"/>
    <property type="project" value="UniProtKB-KW"/>
</dbReference>
<dbReference type="CDD" id="cd00685">
    <property type="entry name" value="Trans_IPPS_HT"/>
    <property type="match status" value="1"/>
</dbReference>
<dbReference type="InterPro" id="IPR008949">
    <property type="entry name" value="Isoprenoid_synthase_dom_sf"/>
</dbReference>
<dbReference type="InterPro" id="IPR000092">
    <property type="entry name" value="Polyprenyl_synt"/>
</dbReference>
<evidence type="ECO:0000313" key="7">
    <source>
        <dbReference type="EMBL" id="ATG50163.1"/>
    </source>
</evidence>
<gene>
    <name evidence="7" type="ORF">CFK38_00490</name>
</gene>
<comment type="similarity">
    <text evidence="2 6">Belongs to the FPP/GGPP synthase family.</text>
</comment>
<proteinExistence type="inferred from homology"/>
<keyword evidence="5" id="KW-0460">Magnesium</keyword>
<dbReference type="RefSeq" id="WP_096801303.1">
    <property type="nucleotide sequence ID" value="NZ_CP023563.1"/>
</dbReference>
<evidence type="ECO:0000256" key="1">
    <source>
        <dbReference type="ARBA" id="ARBA00001946"/>
    </source>
</evidence>
<evidence type="ECO:0000256" key="5">
    <source>
        <dbReference type="ARBA" id="ARBA00022842"/>
    </source>
</evidence>
<evidence type="ECO:0000256" key="3">
    <source>
        <dbReference type="ARBA" id="ARBA00022679"/>
    </source>
</evidence>
<keyword evidence="4" id="KW-0479">Metal-binding</keyword>
<dbReference type="GO" id="GO:0008299">
    <property type="term" value="P:isoprenoid biosynthetic process"/>
    <property type="evidence" value="ECO:0007669"/>
    <property type="project" value="InterPro"/>
</dbReference>
<dbReference type="PROSITE" id="PS00723">
    <property type="entry name" value="POLYPRENYL_SYNTHASE_1"/>
    <property type="match status" value="1"/>
</dbReference>
<reference evidence="8" key="1">
    <citation type="submission" date="2017-09" db="EMBL/GenBank/DDBJ databases">
        <title>Brachybacterium sp. VM2412.</title>
        <authorList>
            <person name="Tak E.J."/>
            <person name="Bae J.-W."/>
        </authorList>
    </citation>
    <scope>NUCLEOTIDE SEQUENCE [LARGE SCALE GENOMIC DNA]</scope>
    <source>
        <strain evidence="8">VM2412</strain>
    </source>
</reference>
<dbReference type="Pfam" id="PF00348">
    <property type="entry name" value="polyprenyl_synt"/>
    <property type="match status" value="1"/>
</dbReference>
<dbReference type="SUPFAM" id="SSF48576">
    <property type="entry name" value="Terpenoid synthases"/>
    <property type="match status" value="1"/>
</dbReference>
<dbReference type="OrthoDB" id="4497239at2"/>
<keyword evidence="3 6" id="KW-0808">Transferase</keyword>
<dbReference type="PANTHER" id="PTHR12001">
    <property type="entry name" value="GERANYLGERANYL PYROPHOSPHATE SYNTHASE"/>
    <property type="match status" value="1"/>
</dbReference>
<evidence type="ECO:0000313" key="8">
    <source>
        <dbReference type="Proteomes" id="UP000218165"/>
    </source>
</evidence>
<dbReference type="EMBL" id="CP023563">
    <property type="protein sequence ID" value="ATG50163.1"/>
    <property type="molecule type" value="Genomic_DNA"/>
</dbReference>
<dbReference type="KEGG" id="brz:CFK38_00490"/>
<dbReference type="SFLD" id="SFLDS00005">
    <property type="entry name" value="Isoprenoid_Synthase_Type_I"/>
    <property type="match status" value="1"/>
</dbReference>
<accession>A0A291GHZ1</accession>
<evidence type="ECO:0000256" key="4">
    <source>
        <dbReference type="ARBA" id="ARBA00022723"/>
    </source>
</evidence>
<keyword evidence="8" id="KW-1185">Reference proteome</keyword>
<evidence type="ECO:0000256" key="6">
    <source>
        <dbReference type="RuleBase" id="RU004466"/>
    </source>
</evidence>
<name>A0A291GHZ1_9MICO</name>
<dbReference type="GO" id="GO:0004659">
    <property type="term" value="F:prenyltransferase activity"/>
    <property type="evidence" value="ECO:0007669"/>
    <property type="project" value="InterPro"/>
</dbReference>
<organism evidence="7 8">
    <name type="scientific">Brachybacterium vulturis</name>
    <dbReference type="NCBI Taxonomy" id="2017484"/>
    <lineage>
        <taxon>Bacteria</taxon>
        <taxon>Bacillati</taxon>
        <taxon>Actinomycetota</taxon>
        <taxon>Actinomycetes</taxon>
        <taxon>Micrococcales</taxon>
        <taxon>Dermabacteraceae</taxon>
        <taxon>Brachybacterium</taxon>
    </lineage>
</organism>
<sequence>MTTAHQHAVEGEIQRLLSLGATRPGALPLPDHHDLWDAFSRASDGGKRFRPSLLLSAHQALGGTREPAAVQVAAALELLHTALVVQDDVIDGDQVRRGVPSLPGGIAADARRRGAGPAEARRLGEAAGILAGDLGLIAAMRAIARCEAPAPVIERLLDLFESTLHATAAGELADVRLQLGPAHGSVVLREALAVAELKTALYSFQLPLRAGALLADASPEVLAALDEIGSLLGIGFQLFDDLLGVFGDERRTGKSALGDLREGKRTALIAHASTTDSWDALQPLLGREDLDEAGARRARDLLTSGGSRAWVEDLARWHVTSAAEAAERHELPPGLAVALDLATAEILRAADLTLPTTVPADAAPVRRRAEEGLPA</sequence>
<dbReference type="Proteomes" id="UP000218165">
    <property type="component" value="Chromosome"/>
</dbReference>
<dbReference type="AlphaFoldDB" id="A0A291GHZ1"/>
<dbReference type="PANTHER" id="PTHR12001:SF85">
    <property type="entry name" value="SHORT CHAIN ISOPRENYL DIPHOSPHATE SYNTHASE"/>
    <property type="match status" value="1"/>
</dbReference>